<dbReference type="EMBL" id="JAULSV010000003">
    <property type="protein sequence ID" value="KAK0649972.1"/>
    <property type="molecule type" value="Genomic_DNA"/>
</dbReference>
<evidence type="ECO:0000256" key="3">
    <source>
        <dbReference type="ARBA" id="ARBA00022989"/>
    </source>
</evidence>
<evidence type="ECO:0000256" key="2">
    <source>
        <dbReference type="ARBA" id="ARBA00022692"/>
    </source>
</evidence>
<comment type="subcellular location">
    <subcellularLocation>
        <location evidence="1">Membrane</location>
        <topology evidence="1">Multi-pass membrane protein</topology>
    </subcellularLocation>
</comment>
<dbReference type="InterPro" id="IPR049326">
    <property type="entry name" value="Rhodopsin_dom_fungi"/>
</dbReference>
<evidence type="ECO:0000259" key="8">
    <source>
        <dbReference type="Pfam" id="PF20684"/>
    </source>
</evidence>
<evidence type="ECO:0000256" key="1">
    <source>
        <dbReference type="ARBA" id="ARBA00004141"/>
    </source>
</evidence>
<feature type="compositionally biased region" description="Gly residues" evidence="6">
    <location>
        <begin position="1"/>
        <end position="10"/>
    </location>
</feature>
<evidence type="ECO:0000313" key="10">
    <source>
        <dbReference type="Proteomes" id="UP001174936"/>
    </source>
</evidence>
<feature type="domain" description="Rhodopsin" evidence="8">
    <location>
        <begin position="60"/>
        <end position="290"/>
    </location>
</feature>
<accession>A0AA40CTC4</accession>
<gene>
    <name evidence="9" type="ORF">B0T16DRAFT_327280</name>
</gene>
<comment type="caution">
    <text evidence="9">The sequence shown here is derived from an EMBL/GenBank/DDBJ whole genome shotgun (WGS) entry which is preliminary data.</text>
</comment>
<feature type="transmembrane region" description="Helical" evidence="7">
    <location>
        <begin position="228"/>
        <end position="246"/>
    </location>
</feature>
<evidence type="ECO:0000256" key="5">
    <source>
        <dbReference type="ARBA" id="ARBA00038359"/>
    </source>
</evidence>
<organism evidence="9 10">
    <name type="scientific">Cercophora newfieldiana</name>
    <dbReference type="NCBI Taxonomy" id="92897"/>
    <lineage>
        <taxon>Eukaryota</taxon>
        <taxon>Fungi</taxon>
        <taxon>Dikarya</taxon>
        <taxon>Ascomycota</taxon>
        <taxon>Pezizomycotina</taxon>
        <taxon>Sordariomycetes</taxon>
        <taxon>Sordariomycetidae</taxon>
        <taxon>Sordariales</taxon>
        <taxon>Lasiosphaeriaceae</taxon>
        <taxon>Cercophora</taxon>
    </lineage>
</organism>
<dbReference type="InterPro" id="IPR052337">
    <property type="entry name" value="SAT4-like"/>
</dbReference>
<protein>
    <recommendedName>
        <fullName evidence="8">Rhodopsin domain-containing protein</fullName>
    </recommendedName>
</protein>
<evidence type="ECO:0000256" key="7">
    <source>
        <dbReference type="SAM" id="Phobius"/>
    </source>
</evidence>
<feature type="transmembrane region" description="Helical" evidence="7">
    <location>
        <begin position="113"/>
        <end position="133"/>
    </location>
</feature>
<feature type="region of interest" description="Disordered" evidence="6">
    <location>
        <begin position="1"/>
        <end position="25"/>
    </location>
</feature>
<keyword evidence="3 7" id="KW-1133">Transmembrane helix</keyword>
<dbReference type="Pfam" id="PF20684">
    <property type="entry name" value="Fung_rhodopsin"/>
    <property type="match status" value="1"/>
</dbReference>
<proteinExistence type="inferred from homology"/>
<comment type="similarity">
    <text evidence="5">Belongs to the SAT4 family.</text>
</comment>
<feature type="transmembrane region" description="Helical" evidence="7">
    <location>
        <begin position="195"/>
        <end position="216"/>
    </location>
</feature>
<keyword evidence="2 7" id="KW-0812">Transmembrane</keyword>
<keyword evidence="4 7" id="KW-0472">Membrane</keyword>
<dbReference type="AlphaFoldDB" id="A0AA40CTC4"/>
<sequence>MASQGGGSATGGADSSGAGAGAGSGPSDPTLIPGYYEDLGYQIDVVVWTLTAVSGIVVSLRLWAKWSRMRALWWDDNLLGICWVFLVVCAIIGSYNRTLGFGKHIFAVNPANYAAIDLNSNISCIFSILGATWSKTSFALTMLRLNQGWKTRTFLWFIIVTMNLAMYATIILTWLKCVPGGRPDCVALPFYNDYSTFSGSYSAAVDITLAMMPWPLIWGLQMKKKEKLGIALAMSLGVFAGVTAIMKTVAIPGMTKGDFTYDGAQLVIWGNAEVATTIMAASIPVLRVLFINAKGSAERYYDSGRRGTGRLPSNPSKNNTIITSNRKNGGYATEGTGDDDGSDRSILDTTSPGNGRIIQTNEVTLEYSERPYIRRDDRDGWYQMDKMDGKVGNAV</sequence>
<dbReference type="Proteomes" id="UP001174936">
    <property type="component" value="Unassembled WGS sequence"/>
</dbReference>
<feature type="transmembrane region" description="Helical" evidence="7">
    <location>
        <begin position="45"/>
        <end position="64"/>
    </location>
</feature>
<evidence type="ECO:0000256" key="4">
    <source>
        <dbReference type="ARBA" id="ARBA00023136"/>
    </source>
</evidence>
<dbReference type="PANTHER" id="PTHR33048:SF42">
    <property type="entry name" value="INTEGRAL MEMBRANE PROTEIN"/>
    <property type="match status" value="1"/>
</dbReference>
<feature type="transmembrane region" description="Helical" evidence="7">
    <location>
        <begin position="266"/>
        <end position="290"/>
    </location>
</feature>
<dbReference type="GO" id="GO:0016020">
    <property type="term" value="C:membrane"/>
    <property type="evidence" value="ECO:0007669"/>
    <property type="project" value="UniProtKB-SubCell"/>
</dbReference>
<name>A0AA40CTC4_9PEZI</name>
<keyword evidence="10" id="KW-1185">Reference proteome</keyword>
<dbReference type="PANTHER" id="PTHR33048">
    <property type="entry name" value="PTH11-LIKE INTEGRAL MEMBRANE PROTEIN (AFU_ORTHOLOGUE AFUA_5G11245)"/>
    <property type="match status" value="1"/>
</dbReference>
<feature type="transmembrane region" description="Helical" evidence="7">
    <location>
        <begin position="76"/>
        <end position="93"/>
    </location>
</feature>
<feature type="transmembrane region" description="Helical" evidence="7">
    <location>
        <begin position="154"/>
        <end position="175"/>
    </location>
</feature>
<feature type="region of interest" description="Disordered" evidence="6">
    <location>
        <begin position="300"/>
        <end position="355"/>
    </location>
</feature>
<reference evidence="9" key="1">
    <citation type="submission" date="2023-06" db="EMBL/GenBank/DDBJ databases">
        <title>Genome-scale phylogeny and comparative genomics of the fungal order Sordariales.</title>
        <authorList>
            <consortium name="Lawrence Berkeley National Laboratory"/>
            <person name="Hensen N."/>
            <person name="Bonometti L."/>
            <person name="Westerberg I."/>
            <person name="Brannstrom I.O."/>
            <person name="Guillou S."/>
            <person name="Cros-Aarteil S."/>
            <person name="Calhoun S."/>
            <person name="Haridas S."/>
            <person name="Kuo A."/>
            <person name="Mondo S."/>
            <person name="Pangilinan J."/>
            <person name="Riley R."/>
            <person name="Labutti K."/>
            <person name="Andreopoulos B."/>
            <person name="Lipzen A."/>
            <person name="Chen C."/>
            <person name="Yanf M."/>
            <person name="Daum C."/>
            <person name="Ng V."/>
            <person name="Clum A."/>
            <person name="Steindorff A."/>
            <person name="Ohm R."/>
            <person name="Martin F."/>
            <person name="Silar P."/>
            <person name="Natvig D."/>
            <person name="Lalanne C."/>
            <person name="Gautier V."/>
            <person name="Ament-Velasquez S.L."/>
            <person name="Kruys A."/>
            <person name="Hutchinson M.I."/>
            <person name="Powell A.J."/>
            <person name="Barry K."/>
            <person name="Miller A.N."/>
            <person name="Grigoriev I.V."/>
            <person name="Debuchy R."/>
            <person name="Gladieux P."/>
            <person name="Thoren M.H."/>
            <person name="Johannesson H."/>
        </authorList>
    </citation>
    <scope>NUCLEOTIDE SEQUENCE</scope>
    <source>
        <strain evidence="9">SMH2532-1</strain>
    </source>
</reference>
<evidence type="ECO:0000256" key="6">
    <source>
        <dbReference type="SAM" id="MobiDB-lite"/>
    </source>
</evidence>
<evidence type="ECO:0000313" key="9">
    <source>
        <dbReference type="EMBL" id="KAK0649972.1"/>
    </source>
</evidence>
<feature type="compositionally biased region" description="Polar residues" evidence="6">
    <location>
        <begin position="311"/>
        <end position="327"/>
    </location>
</feature>